<dbReference type="Proteomes" id="UP000499080">
    <property type="component" value="Unassembled WGS sequence"/>
</dbReference>
<protein>
    <submittedName>
        <fullName evidence="2">Uncharacterized protein</fullName>
    </submittedName>
</protein>
<comment type="caution">
    <text evidence="2">The sequence shown here is derived from an EMBL/GenBank/DDBJ whole genome shotgun (WGS) entry which is preliminary data.</text>
</comment>
<reference evidence="2 3" key="1">
    <citation type="journal article" date="2019" name="Sci. Rep.">
        <title>Orb-weaving spider Araneus ventricosus genome elucidates the spidroin gene catalogue.</title>
        <authorList>
            <person name="Kono N."/>
            <person name="Nakamura H."/>
            <person name="Ohtoshi R."/>
            <person name="Moran D.A.P."/>
            <person name="Shinohara A."/>
            <person name="Yoshida Y."/>
            <person name="Fujiwara M."/>
            <person name="Mori M."/>
            <person name="Tomita M."/>
            <person name="Arakawa K."/>
        </authorList>
    </citation>
    <scope>NUCLEOTIDE SEQUENCE [LARGE SCALE GENOMIC DNA]</scope>
</reference>
<dbReference type="EMBL" id="BGPR01078760">
    <property type="protein sequence ID" value="GBL71802.1"/>
    <property type="molecule type" value="Genomic_DNA"/>
</dbReference>
<name>A0A4Y1ZXP7_ARAVE</name>
<keyword evidence="3" id="KW-1185">Reference proteome</keyword>
<evidence type="ECO:0000313" key="3">
    <source>
        <dbReference type="Proteomes" id="UP000499080"/>
    </source>
</evidence>
<organism evidence="2 3">
    <name type="scientific">Araneus ventricosus</name>
    <name type="common">Orbweaver spider</name>
    <name type="synonym">Epeira ventricosa</name>
    <dbReference type="NCBI Taxonomy" id="182803"/>
    <lineage>
        <taxon>Eukaryota</taxon>
        <taxon>Metazoa</taxon>
        <taxon>Ecdysozoa</taxon>
        <taxon>Arthropoda</taxon>
        <taxon>Chelicerata</taxon>
        <taxon>Arachnida</taxon>
        <taxon>Araneae</taxon>
        <taxon>Araneomorphae</taxon>
        <taxon>Entelegynae</taxon>
        <taxon>Araneoidea</taxon>
        <taxon>Araneidae</taxon>
        <taxon>Araneus</taxon>
    </lineage>
</organism>
<feature type="region of interest" description="Disordered" evidence="1">
    <location>
        <begin position="76"/>
        <end position="126"/>
    </location>
</feature>
<proteinExistence type="predicted"/>
<sequence>MSVDILISHSHKVCTQAIRRLRAKFYQSTKIGIIIMGYSCRTIPPPYHAVSPSSPTLETPEMQCDSEFSRPQQLLKPPVGESSFHTSPQHTLGLGPKTTMSGEAETPSARSHKRTISAPRSLKYCE</sequence>
<dbReference type="AlphaFoldDB" id="A0A4Y1ZXP7"/>
<accession>A0A4Y1ZXP7</accession>
<evidence type="ECO:0000256" key="1">
    <source>
        <dbReference type="SAM" id="MobiDB-lite"/>
    </source>
</evidence>
<gene>
    <name evidence="2" type="ORF">AVEN_141232_1</name>
</gene>
<evidence type="ECO:0000313" key="2">
    <source>
        <dbReference type="EMBL" id="GBL71802.1"/>
    </source>
</evidence>